<evidence type="ECO:0000313" key="1">
    <source>
        <dbReference type="EMBL" id="QDS86167.1"/>
    </source>
</evidence>
<name>A0A517LU69_9BACT</name>
<accession>A0A517LU69</accession>
<protein>
    <submittedName>
        <fullName evidence="1">Uncharacterized protein</fullName>
    </submittedName>
</protein>
<gene>
    <name evidence="1" type="ORF">EC9_03260</name>
</gene>
<dbReference type="EMBL" id="CP036261">
    <property type="protein sequence ID" value="QDS86167.1"/>
    <property type="molecule type" value="Genomic_DNA"/>
</dbReference>
<sequence>MRFARRGLTKRDEKKALSAGLRAIRDHRDVTAFLNALIQAIGSKEHLVALWAASMISGSPQQRLAGLKSVFSVMQYCEDAERGVSEALKIKPWAAIKER</sequence>
<dbReference type="AlphaFoldDB" id="A0A517LU69"/>
<dbReference type="KEGG" id="ruv:EC9_03260"/>
<reference evidence="1 2" key="1">
    <citation type="submission" date="2019-02" db="EMBL/GenBank/DDBJ databases">
        <title>Deep-cultivation of Planctomycetes and their phenomic and genomic characterization uncovers novel biology.</title>
        <authorList>
            <person name="Wiegand S."/>
            <person name="Jogler M."/>
            <person name="Boedeker C."/>
            <person name="Pinto D."/>
            <person name="Vollmers J."/>
            <person name="Rivas-Marin E."/>
            <person name="Kohn T."/>
            <person name="Peeters S.H."/>
            <person name="Heuer A."/>
            <person name="Rast P."/>
            <person name="Oberbeckmann S."/>
            <person name="Bunk B."/>
            <person name="Jeske O."/>
            <person name="Meyerdierks A."/>
            <person name="Storesund J.E."/>
            <person name="Kallscheuer N."/>
            <person name="Luecker S."/>
            <person name="Lage O.M."/>
            <person name="Pohl T."/>
            <person name="Merkel B.J."/>
            <person name="Hornburger P."/>
            <person name="Mueller R.-W."/>
            <person name="Bruemmer F."/>
            <person name="Labrenz M."/>
            <person name="Spormann A.M."/>
            <person name="Op den Camp H."/>
            <person name="Overmann J."/>
            <person name="Amann R."/>
            <person name="Jetten M.S.M."/>
            <person name="Mascher T."/>
            <person name="Medema M.H."/>
            <person name="Devos D.P."/>
            <person name="Kaster A.-K."/>
            <person name="Ovreas L."/>
            <person name="Rohde M."/>
            <person name="Galperin M.Y."/>
            <person name="Jogler C."/>
        </authorList>
    </citation>
    <scope>NUCLEOTIDE SEQUENCE [LARGE SCALE GENOMIC DNA]</scope>
    <source>
        <strain evidence="1 2">EC9</strain>
    </source>
</reference>
<organism evidence="1 2">
    <name type="scientific">Rosistilla ulvae</name>
    <dbReference type="NCBI Taxonomy" id="1930277"/>
    <lineage>
        <taxon>Bacteria</taxon>
        <taxon>Pseudomonadati</taxon>
        <taxon>Planctomycetota</taxon>
        <taxon>Planctomycetia</taxon>
        <taxon>Pirellulales</taxon>
        <taxon>Pirellulaceae</taxon>
        <taxon>Rosistilla</taxon>
    </lineage>
</organism>
<dbReference type="Proteomes" id="UP000319557">
    <property type="component" value="Chromosome"/>
</dbReference>
<keyword evidence="2" id="KW-1185">Reference proteome</keyword>
<evidence type="ECO:0000313" key="2">
    <source>
        <dbReference type="Proteomes" id="UP000319557"/>
    </source>
</evidence>
<proteinExistence type="predicted"/>